<accession>A0A256JWW7</accession>
<evidence type="ECO:0000313" key="1">
    <source>
        <dbReference type="EMBL" id="OYR72707.1"/>
    </source>
</evidence>
<sequence>MAVERALRLGLRRAVLVALILARTGRVGLPLERAVVAAASRQVGWEVAMTAKMARSEQGVTEAQRQIKMVRAAVRGTTA</sequence>
<reference evidence="1 2" key="1">
    <citation type="journal article" date="2014" name="Front. Microbiol.">
        <title>Population and genomic analysis of the genus Halorubrum.</title>
        <authorList>
            <person name="Fullmer M.S."/>
            <person name="Soucy S.M."/>
            <person name="Swithers K.S."/>
            <person name="Makkay A.M."/>
            <person name="Wheeler R."/>
            <person name="Ventosa A."/>
            <person name="Gogarten J.P."/>
            <person name="Papke R.T."/>
        </authorList>
    </citation>
    <scope>NUCLEOTIDE SEQUENCE [LARGE SCALE GENOMIC DNA]</scope>
    <source>
        <strain evidence="1 2">G37</strain>
    </source>
</reference>
<comment type="caution">
    <text evidence="1">The sequence shown here is derived from an EMBL/GenBank/DDBJ whole genome shotgun (WGS) entry which is preliminary data.</text>
</comment>
<name>A0A256JWW7_HALEZ</name>
<dbReference type="EMBL" id="NHPB01000010">
    <property type="protein sequence ID" value="OYR72707.1"/>
    <property type="molecule type" value="Genomic_DNA"/>
</dbReference>
<feature type="non-terminal residue" evidence="1">
    <location>
        <position position="79"/>
    </location>
</feature>
<gene>
    <name evidence="1" type="ORF">DJ78_01970</name>
</gene>
<proteinExistence type="predicted"/>
<dbReference type="AlphaFoldDB" id="A0A256JWW7"/>
<organism evidence="1 2">
    <name type="scientific">Halorubrum ezzemoulense</name>
    <name type="common">Halorubrum chaoviator</name>
    <dbReference type="NCBI Taxonomy" id="337243"/>
    <lineage>
        <taxon>Archaea</taxon>
        <taxon>Methanobacteriati</taxon>
        <taxon>Methanobacteriota</taxon>
        <taxon>Stenosarchaea group</taxon>
        <taxon>Halobacteria</taxon>
        <taxon>Halobacteriales</taxon>
        <taxon>Haloferacaceae</taxon>
        <taxon>Halorubrum</taxon>
    </lineage>
</organism>
<evidence type="ECO:0000313" key="2">
    <source>
        <dbReference type="Proteomes" id="UP000216758"/>
    </source>
</evidence>
<dbReference type="Proteomes" id="UP000216758">
    <property type="component" value="Unassembled WGS sequence"/>
</dbReference>
<protein>
    <submittedName>
        <fullName evidence="1">Uncharacterized protein</fullName>
    </submittedName>
</protein>